<dbReference type="GO" id="GO:0036064">
    <property type="term" value="C:ciliary basal body"/>
    <property type="evidence" value="ECO:0007669"/>
    <property type="project" value="InterPro"/>
</dbReference>
<keyword evidence="3" id="KW-1185">Reference proteome</keyword>
<name>A0AAN7SQD8_9COLE</name>
<dbReference type="SUPFAM" id="SSF48371">
    <property type="entry name" value="ARM repeat"/>
    <property type="match status" value="1"/>
</dbReference>
<feature type="domain" description="LisH" evidence="1">
    <location>
        <begin position="492"/>
        <end position="609"/>
    </location>
</feature>
<organism evidence="2 3">
    <name type="scientific">Aquatica leii</name>
    <dbReference type="NCBI Taxonomy" id="1421715"/>
    <lineage>
        <taxon>Eukaryota</taxon>
        <taxon>Metazoa</taxon>
        <taxon>Ecdysozoa</taxon>
        <taxon>Arthropoda</taxon>
        <taxon>Hexapoda</taxon>
        <taxon>Insecta</taxon>
        <taxon>Pterygota</taxon>
        <taxon>Neoptera</taxon>
        <taxon>Endopterygota</taxon>
        <taxon>Coleoptera</taxon>
        <taxon>Polyphaga</taxon>
        <taxon>Elateriformia</taxon>
        <taxon>Elateroidea</taxon>
        <taxon>Lampyridae</taxon>
        <taxon>Luciolinae</taxon>
        <taxon>Aquatica</taxon>
    </lineage>
</organism>
<evidence type="ECO:0000259" key="1">
    <source>
        <dbReference type="Pfam" id="PF21050"/>
    </source>
</evidence>
<evidence type="ECO:0000313" key="3">
    <source>
        <dbReference type="Proteomes" id="UP001353858"/>
    </source>
</evidence>
<dbReference type="EMBL" id="JARPUR010000002">
    <property type="protein sequence ID" value="KAK4883633.1"/>
    <property type="molecule type" value="Genomic_DNA"/>
</dbReference>
<reference evidence="3" key="1">
    <citation type="submission" date="2023-01" db="EMBL/GenBank/DDBJ databases">
        <title>Key to firefly adult light organ development and bioluminescence: homeobox transcription factors regulate luciferase expression and transportation to peroxisome.</title>
        <authorList>
            <person name="Fu X."/>
        </authorList>
    </citation>
    <scope>NUCLEOTIDE SEQUENCE [LARGE SCALE GENOMIC DNA]</scope>
</reference>
<dbReference type="Proteomes" id="UP001353858">
    <property type="component" value="Unassembled WGS sequence"/>
</dbReference>
<dbReference type="GO" id="GO:0060271">
    <property type="term" value="P:cilium assembly"/>
    <property type="evidence" value="ECO:0007669"/>
    <property type="project" value="InterPro"/>
</dbReference>
<protein>
    <recommendedName>
        <fullName evidence="1">LisH domain-containing protein</fullName>
    </recommendedName>
</protein>
<dbReference type="InterPro" id="IPR040369">
    <property type="entry name" value="ARMC9"/>
</dbReference>
<gene>
    <name evidence="2" type="ORF">RN001_006952</name>
</gene>
<dbReference type="InterPro" id="IPR048959">
    <property type="entry name" value="ARMC9_ARM_dom"/>
</dbReference>
<dbReference type="InterPro" id="IPR016024">
    <property type="entry name" value="ARM-type_fold"/>
</dbReference>
<dbReference type="PANTHER" id="PTHR14881:SF4">
    <property type="entry name" value="LISH DOMAIN-CONTAINING PROTEIN ARMC9"/>
    <property type="match status" value="1"/>
</dbReference>
<dbReference type="GO" id="GO:0097542">
    <property type="term" value="C:ciliary tip"/>
    <property type="evidence" value="ECO:0007669"/>
    <property type="project" value="TreeGrafter"/>
</dbReference>
<evidence type="ECO:0000313" key="2">
    <source>
        <dbReference type="EMBL" id="KAK4883633.1"/>
    </source>
</evidence>
<dbReference type="Pfam" id="PF21050">
    <property type="entry name" value="ARMC9_ARM"/>
    <property type="match status" value="1"/>
</dbReference>
<sequence>MSFNLTNEELSGVLKTIYLFLDGINFKKSSSALYEESACKGYGKFEVAPRNVVLHTSEKFANMKLHKSVQTFGLDDEDRSCQLQSSIHSETETKEGLLVYYKEPFDSYTMSSKELIINVDAPRNLSANVYRKKKSINISSINFVKNYPGQITKTDGTFYKSHSDPTLNLSTSDSNKQVLDTAQKEVIGCKYLKKKLRSLESDYKRLMGVTTELTGALQTHIMGQSENLNAMLNKCKCIYPELFQNETNIIEMAKKASSEEVACTNDCRDKISVLDTNDKLQNLPTKIETFVEEEIITSRPLDESKAPEENDNVTIIIEEEAQIHSNYSNSKKQETDSVCLCKSCCSASNVNPSETKDCELNYTKLKTDLINGNSERIIINSPKDVRHTIMNSYMRNDLLNVLCSDQENIAEKLFRSGNSKLQEETSRLINTIASLKLGREYLCQSEGFLITFLIPIVKGTYQPLLKLTSITEDMLIASVQKLSLKYRQREFMINAELTEYMVKFLSDKYLKVSRYCLEYATALFMNLCLHQTARERLRAYAKNVIELLAKLLNTKYEFCMPYVNGAIYSLLSDKCLNEEARRQKFFELIQYHITQTDGELRNELEHIIKVHLENTENLICTCDSTTEPEFEVDILEPELNDGENVIEKEDILLEYKQHGVKLQNIKCLGRPATPLERSAQKPVKLNKKKLANMSYSEETMQFYHIPSKTSIFDTQTKKTQKLESSLFSLPTKKTNNCNSNCICQCCIGKTIPYQPENSLVHSVPIAYNVPLCYRNNYEHFKMHSNCKENRYTCNCFQLVSEDVKYDSNTRNDNNRNTVNRYHFCPKCHKHHYLNESSICFRCNRKNDINSNVTNGGVVNFTYKELSESSDQIQPIVEEAPCYDRVFQSRPKILRTPP</sequence>
<dbReference type="PANTHER" id="PTHR14881">
    <property type="entry name" value="LISH DOMAIN-CONTAINING PROTEIN ARMC9"/>
    <property type="match status" value="1"/>
</dbReference>
<accession>A0AAN7SQD8</accession>
<comment type="caution">
    <text evidence="2">The sequence shown here is derived from an EMBL/GenBank/DDBJ whole genome shotgun (WGS) entry which is preliminary data.</text>
</comment>
<dbReference type="GO" id="GO:0005814">
    <property type="term" value="C:centriole"/>
    <property type="evidence" value="ECO:0007669"/>
    <property type="project" value="TreeGrafter"/>
</dbReference>
<proteinExistence type="predicted"/>
<dbReference type="AlphaFoldDB" id="A0AAN7SQD8"/>